<dbReference type="EMBL" id="JAMZFV010000005">
    <property type="protein sequence ID" value="MCP1109710.1"/>
    <property type="molecule type" value="Genomic_DNA"/>
</dbReference>
<dbReference type="Proteomes" id="UP001523565">
    <property type="component" value="Unassembled WGS sequence"/>
</dbReference>
<dbReference type="Pfam" id="PF21983">
    <property type="entry name" value="NikA-like"/>
    <property type="match status" value="1"/>
</dbReference>
<comment type="caution">
    <text evidence="1">The sequence shown here is derived from an EMBL/GenBank/DDBJ whole genome shotgun (WGS) entry which is preliminary data.</text>
</comment>
<gene>
    <name evidence="1" type="primary">mobC</name>
    <name evidence="1" type="ORF">NK118_05515</name>
</gene>
<keyword evidence="2" id="KW-1185">Reference proteome</keyword>
<accession>A0ABT1EG76</accession>
<dbReference type="InterPro" id="IPR053842">
    <property type="entry name" value="NikA-like"/>
</dbReference>
<reference evidence="1 2" key="1">
    <citation type="journal article" date="2022" name="Genome Biol. Evol.">
        <title>Host diet, physiology and behaviors set the stage for Lachnospiraceae cladogenesis.</title>
        <authorList>
            <person name="Vera-Ponce De Leon A."/>
            <person name="Schneider M."/>
            <person name="Jahnes B.C."/>
            <person name="Sadowski V."/>
            <person name="Camuy-Velez L.A."/>
            <person name="Duan J."/>
            <person name="Sabree Z.L."/>
        </authorList>
    </citation>
    <scope>NUCLEOTIDE SEQUENCE [LARGE SCALE GENOMIC DNA]</scope>
    <source>
        <strain evidence="1 2">PAL227</strain>
    </source>
</reference>
<evidence type="ECO:0000313" key="1">
    <source>
        <dbReference type="EMBL" id="MCP1109710.1"/>
    </source>
</evidence>
<proteinExistence type="predicted"/>
<organism evidence="1 2">
    <name type="scientific">Ohessyouella blattaphilus</name>
    <dbReference type="NCBI Taxonomy" id="2949333"/>
    <lineage>
        <taxon>Bacteria</taxon>
        <taxon>Bacillati</taxon>
        <taxon>Bacillota</taxon>
        <taxon>Clostridia</taxon>
        <taxon>Lachnospirales</taxon>
        <taxon>Lachnospiraceae</taxon>
        <taxon>Ohessyouella</taxon>
    </lineage>
</organism>
<name>A0ABT1EG76_9FIRM</name>
<sequence length="101" mass="11850">MVTEHERDLIEQKMEQAGVRNMGAYIRKQAIDGFVIRLDLSDVREMVRLLRITSNNMNQIAKRANETRSIYEADIADLQARYDELWNQAADILRALTELRR</sequence>
<evidence type="ECO:0000313" key="2">
    <source>
        <dbReference type="Proteomes" id="UP001523565"/>
    </source>
</evidence>
<protein>
    <submittedName>
        <fullName evidence="1">Plasmid mobilization relaxosome protein MobC</fullName>
    </submittedName>
</protein>